<evidence type="ECO:0000313" key="2">
    <source>
        <dbReference type="EMBL" id="OAF66339.1"/>
    </source>
</evidence>
<feature type="compositionally biased region" description="Polar residues" evidence="1">
    <location>
        <begin position="7"/>
        <end position="17"/>
    </location>
</feature>
<evidence type="ECO:0000313" key="3">
    <source>
        <dbReference type="Proteomes" id="UP000078046"/>
    </source>
</evidence>
<keyword evidence="3" id="KW-1185">Reference proteome</keyword>
<name>A0A177AWH3_9BILA</name>
<evidence type="ECO:0000256" key="1">
    <source>
        <dbReference type="SAM" id="MobiDB-lite"/>
    </source>
</evidence>
<dbReference type="AlphaFoldDB" id="A0A177AWH3"/>
<dbReference type="EMBL" id="LWCA01000961">
    <property type="protein sequence ID" value="OAF66339.1"/>
    <property type="molecule type" value="Genomic_DNA"/>
</dbReference>
<reference evidence="2 3" key="1">
    <citation type="submission" date="2016-04" db="EMBL/GenBank/DDBJ databases">
        <title>The genome of Intoshia linei affirms orthonectids as highly simplified spiralians.</title>
        <authorList>
            <person name="Mikhailov K.V."/>
            <person name="Slusarev G.S."/>
            <person name="Nikitin M.A."/>
            <person name="Logacheva M.D."/>
            <person name="Penin A."/>
            <person name="Aleoshin V."/>
            <person name="Panchin Y.V."/>
        </authorList>
    </citation>
    <scope>NUCLEOTIDE SEQUENCE [LARGE SCALE GENOMIC DNA]</scope>
    <source>
        <strain evidence="2">Intl2013</strain>
        <tissue evidence="2">Whole animal</tissue>
    </source>
</reference>
<comment type="caution">
    <text evidence="2">The sequence shown here is derived from an EMBL/GenBank/DDBJ whole genome shotgun (WGS) entry which is preliminary data.</text>
</comment>
<feature type="compositionally biased region" description="Basic and acidic residues" evidence="1">
    <location>
        <begin position="47"/>
        <end position="61"/>
    </location>
</feature>
<organism evidence="2 3">
    <name type="scientific">Intoshia linei</name>
    <dbReference type="NCBI Taxonomy" id="1819745"/>
    <lineage>
        <taxon>Eukaryota</taxon>
        <taxon>Metazoa</taxon>
        <taxon>Spiralia</taxon>
        <taxon>Lophotrochozoa</taxon>
        <taxon>Mesozoa</taxon>
        <taxon>Orthonectida</taxon>
        <taxon>Rhopaluridae</taxon>
        <taxon>Intoshia</taxon>
    </lineage>
</organism>
<gene>
    <name evidence="2" type="ORF">A3Q56_05938</name>
</gene>
<accession>A0A177AWH3</accession>
<feature type="region of interest" description="Disordered" evidence="1">
    <location>
        <begin position="1"/>
        <end position="25"/>
    </location>
</feature>
<dbReference type="Proteomes" id="UP000078046">
    <property type="component" value="Unassembled WGS sequence"/>
</dbReference>
<sequence>MDKFNLPSVSGDQNMKNSKQDDLNKAHALINSNVIRNLTNSSIYPDDESKMDDHFKLDDMKNLSLPPPPTPMSNATSLPPPPTPQHNQSVHSFTQDISSQNINSIIVSEPDIMYPTPVIQ</sequence>
<proteinExistence type="predicted"/>
<feature type="region of interest" description="Disordered" evidence="1">
    <location>
        <begin position="40"/>
        <end position="93"/>
    </location>
</feature>
<protein>
    <submittedName>
        <fullName evidence="2">Uncharacterized protein</fullName>
    </submittedName>
</protein>